<evidence type="ECO:0000313" key="2">
    <source>
        <dbReference type="Proteomes" id="UP001155240"/>
    </source>
</evidence>
<comment type="caution">
    <text evidence="1">The sequence shown here is derived from an EMBL/GenBank/DDBJ whole genome shotgun (WGS) entry which is preliminary data.</text>
</comment>
<dbReference type="AlphaFoldDB" id="A0A9X2IUN3"/>
<proteinExistence type="predicted"/>
<dbReference type="InterPro" id="IPR049457">
    <property type="entry name" value="Emfourin"/>
</dbReference>
<sequence>MDVIVSRSGGFAGLRRVWRVDVEEQPDERAWRELLGSLPWDEDDAPRSSPARAASLERAAGRPDRFVYEIQVQTHHVRLGETELDGAWRELVDRVRKAQPR</sequence>
<accession>A0A9X2IUN3</accession>
<dbReference type="RefSeq" id="WP_251946936.1">
    <property type="nucleotide sequence ID" value="NZ_JAMRYM010000077.1"/>
</dbReference>
<reference evidence="1" key="1">
    <citation type="submission" date="2022-06" db="EMBL/GenBank/DDBJ databases">
        <title>Whole genome shotgun sequencing (WGS) of Rathayibacter sp. ZW T2_19, isolated from stored onions (Allium cepa).</title>
        <authorList>
            <person name="Stoll D.A."/>
            <person name="Huch M."/>
        </authorList>
    </citation>
    <scope>NUCLEOTIDE SEQUENCE</scope>
    <source>
        <strain evidence="1">ZW T2_19</strain>
    </source>
</reference>
<organism evidence="1 2">
    <name type="scientific">Rathayibacter rubneri</name>
    <dbReference type="NCBI Taxonomy" id="2950106"/>
    <lineage>
        <taxon>Bacteria</taxon>
        <taxon>Bacillati</taxon>
        <taxon>Actinomycetota</taxon>
        <taxon>Actinomycetes</taxon>
        <taxon>Micrococcales</taxon>
        <taxon>Microbacteriaceae</taxon>
        <taxon>Rathayibacter</taxon>
    </lineage>
</organism>
<evidence type="ECO:0000313" key="1">
    <source>
        <dbReference type="EMBL" id="MCM6763678.1"/>
    </source>
</evidence>
<protein>
    <submittedName>
        <fullName evidence="1">Uncharacterized protein</fullName>
    </submittedName>
</protein>
<keyword evidence="2" id="KW-1185">Reference proteome</keyword>
<dbReference type="EMBL" id="JAMRYM010000077">
    <property type="protein sequence ID" value="MCM6763678.1"/>
    <property type="molecule type" value="Genomic_DNA"/>
</dbReference>
<gene>
    <name evidence="1" type="ORF">NB037_14750</name>
</gene>
<dbReference type="Pfam" id="PF20242">
    <property type="entry name" value="Emfourin"/>
    <property type="match status" value="1"/>
</dbReference>
<name>A0A9X2IUN3_9MICO</name>
<dbReference type="Proteomes" id="UP001155240">
    <property type="component" value="Unassembled WGS sequence"/>
</dbReference>